<dbReference type="Proteomes" id="UP000314294">
    <property type="component" value="Unassembled WGS sequence"/>
</dbReference>
<comment type="caution">
    <text evidence="2">The sequence shown here is derived from an EMBL/GenBank/DDBJ whole genome shotgun (WGS) entry which is preliminary data.</text>
</comment>
<dbReference type="EMBL" id="SRLO01001662">
    <property type="protein sequence ID" value="TNN36093.1"/>
    <property type="molecule type" value="Genomic_DNA"/>
</dbReference>
<evidence type="ECO:0000256" key="1">
    <source>
        <dbReference type="SAM" id="MobiDB-lite"/>
    </source>
</evidence>
<dbReference type="AlphaFoldDB" id="A0A4Z2F5B0"/>
<gene>
    <name evidence="2" type="primary">gltp_0</name>
    <name evidence="2" type="ORF">EYF80_053746</name>
</gene>
<proteinExistence type="predicted"/>
<protein>
    <submittedName>
        <fullName evidence="2">Glycolipid transfer protein</fullName>
    </submittedName>
</protein>
<evidence type="ECO:0000313" key="2">
    <source>
        <dbReference type="EMBL" id="TNN36093.1"/>
    </source>
</evidence>
<name>A0A4Z2F5B0_9TELE</name>
<feature type="region of interest" description="Disordered" evidence="1">
    <location>
        <begin position="130"/>
        <end position="151"/>
    </location>
</feature>
<keyword evidence="3" id="KW-1185">Reference proteome</keyword>
<reference evidence="2 3" key="1">
    <citation type="submission" date="2019-03" db="EMBL/GenBank/DDBJ databases">
        <title>First draft genome of Liparis tanakae, snailfish: a comprehensive survey of snailfish specific genes.</title>
        <authorList>
            <person name="Kim W."/>
            <person name="Song I."/>
            <person name="Jeong J.-H."/>
            <person name="Kim D."/>
            <person name="Kim S."/>
            <person name="Ryu S."/>
            <person name="Song J.Y."/>
            <person name="Lee S.K."/>
        </authorList>
    </citation>
    <scope>NUCLEOTIDE SEQUENCE [LARGE SCALE GENOMIC DNA]</scope>
    <source>
        <tissue evidence="2">Muscle</tissue>
    </source>
</reference>
<feature type="compositionally biased region" description="Basic and acidic residues" evidence="1">
    <location>
        <begin position="136"/>
        <end position="151"/>
    </location>
</feature>
<accession>A0A4Z2F5B0</accession>
<evidence type="ECO:0000313" key="3">
    <source>
        <dbReference type="Proteomes" id="UP000314294"/>
    </source>
</evidence>
<organism evidence="2 3">
    <name type="scientific">Liparis tanakae</name>
    <name type="common">Tanaka's snailfish</name>
    <dbReference type="NCBI Taxonomy" id="230148"/>
    <lineage>
        <taxon>Eukaryota</taxon>
        <taxon>Metazoa</taxon>
        <taxon>Chordata</taxon>
        <taxon>Craniata</taxon>
        <taxon>Vertebrata</taxon>
        <taxon>Euteleostomi</taxon>
        <taxon>Actinopterygii</taxon>
        <taxon>Neopterygii</taxon>
        <taxon>Teleostei</taxon>
        <taxon>Neoteleostei</taxon>
        <taxon>Acanthomorphata</taxon>
        <taxon>Eupercaria</taxon>
        <taxon>Perciformes</taxon>
        <taxon>Cottioidei</taxon>
        <taxon>Cottales</taxon>
        <taxon>Liparidae</taxon>
        <taxon>Liparis</taxon>
    </lineage>
</organism>
<sequence length="314" mass="34186">MNSTLSRRDQNTLFSRVNTGLKLTVTESLPHEPIGLQIEWTSGQSVSVSSSCSALQTQDVTGFLSPFITPSTARLKSKWRVRSPLLVALARAPSRLPLAADPLLPEVVRVQLPLFPPPGLLFPPPGLLFPPPGQRPGREGHVPASRDQHENPPHLRCVVIRTFVTPEVEAYPSREHRGHVLVEPLSSGAEGRACRLPPAACRLPPAACRLPPAACRLPPAACRPSPGARPPSPGARPEMALLMEHQFRQMPADGQVETRPFLEAVSHLPPFFGKWSLHTVTRLKDRGGNVLTASRSFHSSAERCCMASTWSSTE</sequence>
<dbReference type="OrthoDB" id="205255at2759"/>